<dbReference type="PANTHER" id="PTHR32089">
    <property type="entry name" value="METHYL-ACCEPTING CHEMOTAXIS PROTEIN MCPB"/>
    <property type="match status" value="1"/>
</dbReference>
<dbReference type="CDD" id="cd11386">
    <property type="entry name" value="MCP_signal"/>
    <property type="match status" value="1"/>
</dbReference>
<evidence type="ECO:0000259" key="9">
    <source>
        <dbReference type="PROSITE" id="PS50885"/>
    </source>
</evidence>
<dbReference type="CDD" id="cd06225">
    <property type="entry name" value="HAMP"/>
    <property type="match status" value="1"/>
</dbReference>
<dbReference type="SMART" id="SM00304">
    <property type="entry name" value="HAMP"/>
    <property type="match status" value="2"/>
</dbReference>
<accession>A0A0F9R8L4</accession>
<evidence type="ECO:0000259" key="8">
    <source>
        <dbReference type="PROSITE" id="PS50111"/>
    </source>
</evidence>
<evidence type="ECO:0000256" key="7">
    <source>
        <dbReference type="SAM" id="Phobius"/>
    </source>
</evidence>
<dbReference type="PRINTS" id="PR00260">
    <property type="entry name" value="CHEMTRNSDUCR"/>
</dbReference>
<dbReference type="PANTHER" id="PTHR32089:SF119">
    <property type="entry name" value="METHYL-ACCEPTING CHEMOTAXIS PROTEIN CTPL"/>
    <property type="match status" value="1"/>
</dbReference>
<dbReference type="EMBL" id="LAZR01001075">
    <property type="protein sequence ID" value="KKN51179.1"/>
    <property type="molecule type" value="Genomic_DNA"/>
</dbReference>
<dbReference type="GO" id="GO:0016020">
    <property type="term" value="C:membrane"/>
    <property type="evidence" value="ECO:0007669"/>
    <property type="project" value="UniProtKB-SubCell"/>
</dbReference>
<reference evidence="10" key="1">
    <citation type="journal article" date="2015" name="Nature">
        <title>Complex archaea that bridge the gap between prokaryotes and eukaryotes.</title>
        <authorList>
            <person name="Spang A."/>
            <person name="Saw J.H."/>
            <person name="Jorgensen S.L."/>
            <person name="Zaremba-Niedzwiedzka K."/>
            <person name="Martijn J."/>
            <person name="Lind A.E."/>
            <person name="van Eijk R."/>
            <person name="Schleper C."/>
            <person name="Guy L."/>
            <person name="Ettema T.J."/>
        </authorList>
    </citation>
    <scope>NUCLEOTIDE SEQUENCE</scope>
</reference>
<comment type="caution">
    <text evidence="10">The sequence shown here is derived from an EMBL/GenBank/DDBJ whole genome shotgun (WGS) entry which is preliminary data.</text>
</comment>
<keyword evidence="4 7" id="KW-0472">Membrane</keyword>
<feature type="domain" description="Methyl-accepting transducer" evidence="8">
    <location>
        <begin position="293"/>
        <end position="529"/>
    </location>
</feature>
<evidence type="ECO:0000256" key="2">
    <source>
        <dbReference type="ARBA" id="ARBA00022692"/>
    </source>
</evidence>
<dbReference type="AlphaFoldDB" id="A0A0F9R8L4"/>
<dbReference type="Pfam" id="PF00015">
    <property type="entry name" value="MCPsignal"/>
    <property type="match status" value="1"/>
</dbReference>
<feature type="transmembrane region" description="Helical" evidence="7">
    <location>
        <begin position="212"/>
        <end position="234"/>
    </location>
</feature>
<evidence type="ECO:0000256" key="4">
    <source>
        <dbReference type="ARBA" id="ARBA00023136"/>
    </source>
</evidence>
<evidence type="ECO:0000313" key="10">
    <source>
        <dbReference type="EMBL" id="KKN51179.1"/>
    </source>
</evidence>
<dbReference type="InterPro" id="IPR003660">
    <property type="entry name" value="HAMP_dom"/>
</dbReference>
<dbReference type="GO" id="GO:0004888">
    <property type="term" value="F:transmembrane signaling receptor activity"/>
    <property type="evidence" value="ECO:0007669"/>
    <property type="project" value="InterPro"/>
</dbReference>
<evidence type="ECO:0000256" key="1">
    <source>
        <dbReference type="ARBA" id="ARBA00004141"/>
    </source>
</evidence>
<dbReference type="Gene3D" id="1.10.287.950">
    <property type="entry name" value="Methyl-accepting chemotaxis protein"/>
    <property type="match status" value="1"/>
</dbReference>
<dbReference type="PROSITE" id="PS50111">
    <property type="entry name" value="CHEMOTAXIS_TRANSDUC_2"/>
    <property type="match status" value="1"/>
</dbReference>
<comment type="similarity">
    <text evidence="6">Belongs to the methyl-accepting chemotaxis (MCP) protein family.</text>
</comment>
<proteinExistence type="inferred from homology"/>
<evidence type="ECO:0000256" key="6">
    <source>
        <dbReference type="ARBA" id="ARBA00029447"/>
    </source>
</evidence>
<dbReference type="PROSITE" id="PS50885">
    <property type="entry name" value="HAMP"/>
    <property type="match status" value="1"/>
</dbReference>
<feature type="domain" description="HAMP" evidence="9">
    <location>
        <begin position="235"/>
        <end position="288"/>
    </location>
</feature>
<name>A0A0F9R8L4_9ZZZZ</name>
<protein>
    <recommendedName>
        <fullName evidence="11">Methyl-accepting chemotaxis protein</fullName>
    </recommendedName>
</protein>
<keyword evidence="5" id="KW-0807">Transducer</keyword>
<dbReference type="GO" id="GO:0007165">
    <property type="term" value="P:signal transduction"/>
    <property type="evidence" value="ECO:0007669"/>
    <property type="project" value="UniProtKB-KW"/>
</dbReference>
<dbReference type="FunFam" id="1.10.287.950:FF:000001">
    <property type="entry name" value="Methyl-accepting chemotaxis sensory transducer"/>
    <property type="match status" value="1"/>
</dbReference>
<gene>
    <name evidence="10" type="ORF">LCGC14_0625190</name>
</gene>
<dbReference type="Pfam" id="PF00672">
    <property type="entry name" value="HAMP"/>
    <property type="match status" value="1"/>
</dbReference>
<dbReference type="GO" id="GO:0006935">
    <property type="term" value="P:chemotaxis"/>
    <property type="evidence" value="ECO:0007669"/>
    <property type="project" value="InterPro"/>
</dbReference>
<organism evidence="10">
    <name type="scientific">marine sediment metagenome</name>
    <dbReference type="NCBI Taxonomy" id="412755"/>
    <lineage>
        <taxon>unclassified sequences</taxon>
        <taxon>metagenomes</taxon>
        <taxon>ecological metagenomes</taxon>
    </lineage>
</organism>
<evidence type="ECO:0000256" key="5">
    <source>
        <dbReference type="ARBA" id="ARBA00023224"/>
    </source>
</evidence>
<evidence type="ECO:0008006" key="11">
    <source>
        <dbReference type="Google" id="ProtNLM"/>
    </source>
</evidence>
<keyword evidence="2 7" id="KW-0812">Transmembrane</keyword>
<dbReference type="SMART" id="SM00283">
    <property type="entry name" value="MA"/>
    <property type="match status" value="1"/>
</dbReference>
<comment type="subcellular location">
    <subcellularLocation>
        <location evidence="1">Membrane</location>
        <topology evidence="1">Multi-pass membrane protein</topology>
    </subcellularLocation>
</comment>
<feature type="transmembrane region" description="Helical" evidence="7">
    <location>
        <begin position="12"/>
        <end position="33"/>
    </location>
</feature>
<keyword evidence="3 7" id="KW-1133">Transmembrane helix</keyword>
<dbReference type="InterPro" id="IPR004090">
    <property type="entry name" value="Chemotax_Me-accpt_rcpt"/>
</dbReference>
<dbReference type="InterPro" id="IPR004089">
    <property type="entry name" value="MCPsignal_dom"/>
</dbReference>
<sequence length="566" mass="61106">MQFIKNLPIGKKIYTIVITLALSQIFIASFAIFKMNDIGAEFDVMYKIAIPLDKLVSTTSKLQLQKAAVLEKLFRAAKSGASRSVIKEHIARIENITVLNKQALEDILAILKRAENEPLNASLLEDIAKLIEYTAKVVENQNNYQKYVDGAIKVIKRGSVMSGGGYLTDEEQKQLEKIEASLFEALETMQASIDNITNRAVTNVQQVQSASLFSLIAIAIVSLLIGAFISKMIISNIVVPIKQVMNTLNDMAQNNDLTKRMNFSSTDEVGAMGKSFNTFVEKLQGLVSSIATASEQLSTAAEKTLVVSVTTNQNIAEQKYETTKVASAITEMATKIQDVAANAEQASSAASKGDRDSKTGRKAVEEIVVSINDLAGEINNSTDVISKLKLDTVNIGTVLDVIKSIAEQTNLLALNAAIEAARAGEQGRGFAVVADEVRSLAQKTQDSTHQIEQLISTLQQGSDNAVKSMAQNKNSIEGLVSKAINATDSLNAITLSVSSITEMNTLIASAAEQQSYVVIEINKNVHNIQQVSEDTAHGSDQVSQASQQIAGLSENLRGMVKQFNVS</sequence>
<dbReference type="SUPFAM" id="SSF58104">
    <property type="entry name" value="Methyl-accepting chemotaxis protein (MCP) signaling domain"/>
    <property type="match status" value="1"/>
</dbReference>
<evidence type="ECO:0000256" key="3">
    <source>
        <dbReference type="ARBA" id="ARBA00022989"/>
    </source>
</evidence>